<gene>
    <name evidence="2" type="ORF">B0H16DRAFT_1346916</name>
</gene>
<dbReference type="Proteomes" id="UP001215598">
    <property type="component" value="Unassembled WGS sequence"/>
</dbReference>
<evidence type="ECO:0000256" key="1">
    <source>
        <dbReference type="SAM" id="MobiDB-lite"/>
    </source>
</evidence>
<evidence type="ECO:0000313" key="2">
    <source>
        <dbReference type="EMBL" id="KAJ7704152.1"/>
    </source>
</evidence>
<name>A0AAD7GSA8_9AGAR</name>
<organism evidence="2 3">
    <name type="scientific">Mycena metata</name>
    <dbReference type="NCBI Taxonomy" id="1033252"/>
    <lineage>
        <taxon>Eukaryota</taxon>
        <taxon>Fungi</taxon>
        <taxon>Dikarya</taxon>
        <taxon>Basidiomycota</taxon>
        <taxon>Agaricomycotina</taxon>
        <taxon>Agaricomycetes</taxon>
        <taxon>Agaricomycetidae</taxon>
        <taxon>Agaricales</taxon>
        <taxon>Marasmiineae</taxon>
        <taxon>Mycenaceae</taxon>
        <taxon>Mycena</taxon>
    </lineage>
</organism>
<reference evidence="2" key="1">
    <citation type="submission" date="2023-03" db="EMBL/GenBank/DDBJ databases">
        <title>Massive genome expansion in bonnet fungi (Mycena s.s.) driven by repeated elements and novel gene families across ecological guilds.</title>
        <authorList>
            <consortium name="Lawrence Berkeley National Laboratory"/>
            <person name="Harder C.B."/>
            <person name="Miyauchi S."/>
            <person name="Viragh M."/>
            <person name="Kuo A."/>
            <person name="Thoen E."/>
            <person name="Andreopoulos B."/>
            <person name="Lu D."/>
            <person name="Skrede I."/>
            <person name="Drula E."/>
            <person name="Henrissat B."/>
            <person name="Morin E."/>
            <person name="Kohler A."/>
            <person name="Barry K."/>
            <person name="LaButti K."/>
            <person name="Morin E."/>
            <person name="Salamov A."/>
            <person name="Lipzen A."/>
            <person name="Mereny Z."/>
            <person name="Hegedus B."/>
            <person name="Baldrian P."/>
            <person name="Stursova M."/>
            <person name="Weitz H."/>
            <person name="Taylor A."/>
            <person name="Grigoriev I.V."/>
            <person name="Nagy L.G."/>
            <person name="Martin F."/>
            <person name="Kauserud H."/>
        </authorList>
    </citation>
    <scope>NUCLEOTIDE SEQUENCE</scope>
    <source>
        <strain evidence="2">CBHHK182m</strain>
    </source>
</reference>
<protein>
    <submittedName>
        <fullName evidence="2">Uncharacterized protein</fullName>
    </submittedName>
</protein>
<sequence>MSTASPPPPTPTPAVDSPPVVPKPTTNLRIAHLNMSSAPCLGVGNHSSVHRAALRLPIPLSARSPTGEVTVAAKTGFSNEEARRLLHNEGKMYDAFPKHLQEDWCGLNLVAPITHPVPVGAVVPKFYGYYVPVREDVEREKQEAVRAEKKAQNDPGHKAWERLSPILLLQECGSPITPGNFSADERSECYSLALRLHHAEFTQNSFYTRNILKQAGPLTAAPSKRSMSTPSFRIIDFGRGEFWPHKLQAVKEKNAERRRRRTKYTMAVPTEEEMKLRVSDEADEDTEDKEALEECGKAWWELRDYEVRKAHSELQIRDFMY</sequence>
<evidence type="ECO:0000313" key="3">
    <source>
        <dbReference type="Proteomes" id="UP001215598"/>
    </source>
</evidence>
<proteinExistence type="predicted"/>
<dbReference type="AlphaFoldDB" id="A0AAD7GSA8"/>
<feature type="region of interest" description="Disordered" evidence="1">
    <location>
        <begin position="1"/>
        <end position="22"/>
    </location>
</feature>
<comment type="caution">
    <text evidence="2">The sequence shown here is derived from an EMBL/GenBank/DDBJ whole genome shotgun (WGS) entry which is preliminary data.</text>
</comment>
<dbReference type="EMBL" id="JARKIB010000492">
    <property type="protein sequence ID" value="KAJ7704152.1"/>
    <property type="molecule type" value="Genomic_DNA"/>
</dbReference>
<feature type="compositionally biased region" description="Pro residues" evidence="1">
    <location>
        <begin position="1"/>
        <end position="12"/>
    </location>
</feature>
<accession>A0AAD7GSA8</accession>
<keyword evidence="3" id="KW-1185">Reference proteome</keyword>